<dbReference type="SMART" id="SM00415">
    <property type="entry name" value="HSF"/>
    <property type="match status" value="1"/>
</dbReference>
<evidence type="ECO:0000256" key="9">
    <source>
        <dbReference type="SAM" id="MobiDB-lite"/>
    </source>
</evidence>
<dbReference type="InterPro" id="IPR000232">
    <property type="entry name" value="HSF_DNA-bd"/>
</dbReference>
<dbReference type="AlphaFoldDB" id="A0A8H3AF34"/>
<dbReference type="PANTHER" id="PTHR10015">
    <property type="entry name" value="HEAT SHOCK TRANSCRIPTION FACTOR"/>
    <property type="match status" value="1"/>
</dbReference>
<keyword evidence="3" id="KW-0805">Transcription regulation</keyword>
<feature type="compositionally biased region" description="Basic residues" evidence="9">
    <location>
        <begin position="1"/>
        <end position="12"/>
    </location>
</feature>
<dbReference type="InterPro" id="IPR036390">
    <property type="entry name" value="WH_DNA-bd_sf"/>
</dbReference>
<comment type="similarity">
    <text evidence="2 8">Belongs to the HSF family.</text>
</comment>
<dbReference type="GO" id="GO:0043565">
    <property type="term" value="F:sequence-specific DNA binding"/>
    <property type="evidence" value="ECO:0007669"/>
    <property type="project" value="InterPro"/>
</dbReference>
<evidence type="ECO:0000259" key="10">
    <source>
        <dbReference type="PROSITE" id="PS00434"/>
    </source>
</evidence>
<comment type="subunit">
    <text evidence="7">Homotrimer. Homotrimerization increases the affinity of HSF1 to DNA. Interacts with transcriptional coregulator SSA1 on chromatin.</text>
</comment>
<accession>A0A8H3AF34</accession>
<dbReference type="GO" id="GO:0005634">
    <property type="term" value="C:nucleus"/>
    <property type="evidence" value="ECO:0007669"/>
    <property type="project" value="UniProtKB-SubCell"/>
</dbReference>
<evidence type="ECO:0000256" key="3">
    <source>
        <dbReference type="ARBA" id="ARBA00023015"/>
    </source>
</evidence>
<evidence type="ECO:0000256" key="4">
    <source>
        <dbReference type="ARBA" id="ARBA00023125"/>
    </source>
</evidence>
<evidence type="ECO:0000256" key="2">
    <source>
        <dbReference type="ARBA" id="ARBA00006403"/>
    </source>
</evidence>
<organism evidence="11 12">
    <name type="scientific">Rhizoctonia solani</name>
    <dbReference type="NCBI Taxonomy" id="456999"/>
    <lineage>
        <taxon>Eukaryota</taxon>
        <taxon>Fungi</taxon>
        <taxon>Dikarya</taxon>
        <taxon>Basidiomycota</taxon>
        <taxon>Agaricomycotina</taxon>
        <taxon>Agaricomycetes</taxon>
        <taxon>Cantharellales</taxon>
        <taxon>Ceratobasidiaceae</taxon>
        <taxon>Rhizoctonia</taxon>
    </lineage>
</organism>
<dbReference type="GO" id="GO:0003700">
    <property type="term" value="F:DNA-binding transcription factor activity"/>
    <property type="evidence" value="ECO:0007669"/>
    <property type="project" value="InterPro"/>
</dbReference>
<dbReference type="FunFam" id="1.10.10.10:FF:000027">
    <property type="entry name" value="Heat shock transcription factor 1"/>
    <property type="match status" value="1"/>
</dbReference>
<evidence type="ECO:0000256" key="6">
    <source>
        <dbReference type="ARBA" id="ARBA00023242"/>
    </source>
</evidence>
<feature type="region of interest" description="Disordered" evidence="9">
    <location>
        <begin position="554"/>
        <end position="594"/>
    </location>
</feature>
<gene>
    <name evidence="11" type="ORF">RDB_LOCUS80942</name>
</gene>
<dbReference type="PANTHER" id="PTHR10015:SF427">
    <property type="entry name" value="HEAT SHOCK FACTOR PROTEIN"/>
    <property type="match status" value="1"/>
</dbReference>
<comment type="subcellular location">
    <subcellularLocation>
        <location evidence="1">Nucleus</location>
    </subcellularLocation>
</comment>
<dbReference type="Proteomes" id="UP000663846">
    <property type="component" value="Unassembled WGS sequence"/>
</dbReference>
<evidence type="ECO:0000256" key="1">
    <source>
        <dbReference type="ARBA" id="ARBA00004123"/>
    </source>
</evidence>
<comment type="caution">
    <text evidence="11">The sequence shown here is derived from an EMBL/GenBank/DDBJ whole genome shotgun (WGS) entry which is preliminary data.</text>
</comment>
<sequence length="594" mass="63952">MSRAPHHQHSRSFPHNNLHLRNPSTSSARLPPPTLNIIAPRSPGPRLAIPTDTPPASALSPLSPLSPPSPVPTRGRTPNLSLDITGLTVASGPNSASVSSAQASPLMSAATLVFSNGINNQSMLHPNYLNAPPQSSQTQTQSPVQQNGLFTFDMPTSVTSHTSTSGHSRKRSVSGEPRNESPTRPNTSSGESFDFLTSLMGGYDMPVSSGVSPNATGTGSGSPTTTSDPEQDVDMDGDFKDLDMGNGVFGGPSPGSSNAKPSNNNFVTKLFQMINDPKSANFITWNEHGTSFIVQSVGEFSRSILGSHFKHSNFSSFVRQLNMYGFHKVNKTPRSQRTSQDNQTWEFSHPKFLKGRVDLLDQIKRKALDNEPPGRNTRVELPAEVATQLRRMVHEHQSLKHALAEERARVEGLTDVVKMLYDIVATTHPGQMPGQFPTDLLDPSENPPIYITSPPESPLPPPFSLANGGTGTFAYSPTSSPTSPEFPPPQDGRGHVKRMRVDESNFSAGLGLDHGMNHHHPQHQVAHDGSRRLLRARSDSAPHGMGLAHYLTSAVSQQGRPRSGSSLSGYQPQHQSGGVKDEYSLSGMGLDLGI</sequence>
<dbReference type="Gene3D" id="1.10.10.10">
    <property type="entry name" value="Winged helix-like DNA-binding domain superfamily/Winged helix DNA-binding domain"/>
    <property type="match status" value="1"/>
</dbReference>
<evidence type="ECO:0000313" key="11">
    <source>
        <dbReference type="EMBL" id="CAE6418082.1"/>
    </source>
</evidence>
<dbReference type="EMBL" id="CAJMWS010000319">
    <property type="protein sequence ID" value="CAE6418082.1"/>
    <property type="molecule type" value="Genomic_DNA"/>
</dbReference>
<dbReference type="PROSITE" id="PS00434">
    <property type="entry name" value="HSF_DOMAIN"/>
    <property type="match status" value="1"/>
</dbReference>
<dbReference type="SUPFAM" id="SSF46785">
    <property type="entry name" value="Winged helix' DNA-binding domain"/>
    <property type="match status" value="1"/>
</dbReference>
<feature type="region of interest" description="Disordered" evidence="9">
    <location>
        <begin position="1"/>
        <end position="77"/>
    </location>
</feature>
<protein>
    <recommendedName>
        <fullName evidence="10">HSF-type DNA-binding domain-containing protein</fullName>
    </recommendedName>
</protein>
<keyword evidence="5" id="KW-0804">Transcription</keyword>
<evidence type="ECO:0000256" key="7">
    <source>
        <dbReference type="ARBA" id="ARBA00062171"/>
    </source>
</evidence>
<keyword evidence="4" id="KW-0238">DNA-binding</keyword>
<feature type="compositionally biased region" description="Low complexity" evidence="9">
    <location>
        <begin position="132"/>
        <end position="143"/>
    </location>
</feature>
<name>A0A8H3AF34_9AGAM</name>
<feature type="region of interest" description="Disordered" evidence="9">
    <location>
        <begin position="150"/>
        <end position="237"/>
    </location>
</feature>
<evidence type="ECO:0000256" key="8">
    <source>
        <dbReference type="RuleBase" id="RU004020"/>
    </source>
</evidence>
<reference evidence="11" key="1">
    <citation type="submission" date="2021-01" db="EMBL/GenBank/DDBJ databases">
        <authorList>
            <person name="Kaushik A."/>
        </authorList>
    </citation>
    <scope>NUCLEOTIDE SEQUENCE</scope>
    <source>
        <strain evidence="11">AG1-1C</strain>
    </source>
</reference>
<keyword evidence="6" id="KW-0539">Nucleus</keyword>
<dbReference type="InterPro" id="IPR036388">
    <property type="entry name" value="WH-like_DNA-bd_sf"/>
</dbReference>
<feature type="compositionally biased region" description="Polar residues" evidence="9">
    <location>
        <begin position="554"/>
        <end position="576"/>
    </location>
</feature>
<dbReference type="PRINTS" id="PR00056">
    <property type="entry name" value="HSFDOMAIN"/>
</dbReference>
<evidence type="ECO:0000313" key="12">
    <source>
        <dbReference type="Proteomes" id="UP000663846"/>
    </source>
</evidence>
<feature type="region of interest" description="Disordered" evidence="9">
    <location>
        <begin position="472"/>
        <end position="494"/>
    </location>
</feature>
<feature type="region of interest" description="Disordered" evidence="9">
    <location>
        <begin position="124"/>
        <end position="143"/>
    </location>
</feature>
<feature type="compositionally biased region" description="Polar residues" evidence="9">
    <location>
        <begin position="180"/>
        <end position="191"/>
    </location>
</feature>
<dbReference type="Pfam" id="PF00447">
    <property type="entry name" value="HSF_DNA-bind"/>
    <property type="match status" value="1"/>
</dbReference>
<feature type="domain" description="HSF-type DNA-binding" evidence="10">
    <location>
        <begin position="305"/>
        <end position="329"/>
    </location>
</feature>
<feature type="compositionally biased region" description="Low complexity" evidence="9">
    <location>
        <begin position="156"/>
        <end position="166"/>
    </location>
</feature>
<proteinExistence type="inferred from homology"/>
<feature type="compositionally biased region" description="Low complexity" evidence="9">
    <location>
        <begin position="54"/>
        <end position="63"/>
    </location>
</feature>
<evidence type="ECO:0000256" key="5">
    <source>
        <dbReference type="ARBA" id="ARBA00023163"/>
    </source>
</evidence>